<comment type="caution">
    <text evidence="1">The sequence shown here is derived from an EMBL/GenBank/DDBJ whole genome shotgun (WGS) entry which is preliminary data.</text>
</comment>
<proteinExistence type="predicted"/>
<protein>
    <submittedName>
        <fullName evidence="1">Uncharacterized protein</fullName>
    </submittedName>
</protein>
<dbReference type="EMBL" id="BNCP01000002">
    <property type="protein sequence ID" value="GIL70982.1"/>
    <property type="molecule type" value="Genomic_DNA"/>
</dbReference>
<evidence type="ECO:0000313" key="2">
    <source>
        <dbReference type="Proteomes" id="UP000747110"/>
    </source>
</evidence>
<dbReference type="AlphaFoldDB" id="A0A8J4BY60"/>
<accession>A0A8J4BY60</accession>
<reference evidence="1" key="1">
    <citation type="journal article" date="2021" name="Proc. Natl. Acad. Sci. U.S.A.">
        <title>Three genomes in the algal genus Volvox reveal the fate of a haploid sex-determining region after a transition to homothallism.</title>
        <authorList>
            <person name="Yamamoto K."/>
            <person name="Hamaji T."/>
            <person name="Kawai-Toyooka H."/>
            <person name="Matsuzaki R."/>
            <person name="Takahashi F."/>
            <person name="Nishimura Y."/>
            <person name="Kawachi M."/>
            <person name="Noguchi H."/>
            <person name="Minakuchi Y."/>
            <person name="Umen J.G."/>
            <person name="Toyoda A."/>
            <person name="Nozaki H."/>
        </authorList>
    </citation>
    <scope>NUCLEOTIDE SEQUENCE</scope>
    <source>
        <strain evidence="1">NIES-3786</strain>
    </source>
</reference>
<organism evidence="1 2">
    <name type="scientific">Volvox reticuliferus</name>
    <dbReference type="NCBI Taxonomy" id="1737510"/>
    <lineage>
        <taxon>Eukaryota</taxon>
        <taxon>Viridiplantae</taxon>
        <taxon>Chlorophyta</taxon>
        <taxon>core chlorophytes</taxon>
        <taxon>Chlorophyceae</taxon>
        <taxon>CS clade</taxon>
        <taxon>Chlamydomonadales</taxon>
        <taxon>Volvocaceae</taxon>
        <taxon>Volvox</taxon>
    </lineage>
</organism>
<evidence type="ECO:0000313" key="1">
    <source>
        <dbReference type="EMBL" id="GIL70982.1"/>
    </source>
</evidence>
<dbReference type="Proteomes" id="UP000747110">
    <property type="component" value="Unassembled WGS sequence"/>
</dbReference>
<dbReference type="OrthoDB" id="535237at2759"/>
<sequence>MSDYKKQADRLRILRQMPQQQQSPSLQLSYREPVQAQYHRPPANVNALVQRHYFPAEGAVPHGVGEPGTADVSNAAGTADRLSKYQSICRRRAAETSRAIKAERDAKMKQALSARERAQVAKAFGVRVALSNLKASPNSPVPRKEISHQDMGENDALLMVMRRASVLLVCWYKQRKRVFNRFLYNAEQWRHLPIWPGGATEPTLLSRTGQLKQR</sequence>
<keyword evidence="2" id="KW-1185">Reference proteome</keyword>
<gene>
    <name evidence="1" type="ORF">Vretifemale_1634</name>
</gene>
<name>A0A8J4BY60_9CHLO</name>